<dbReference type="AlphaFoldDB" id="A0A6I4SKM4"/>
<dbReference type="NCBIfam" id="TIGR02595">
    <property type="entry name" value="PEP_CTERM"/>
    <property type="match status" value="1"/>
</dbReference>
<dbReference type="Pfam" id="PF07589">
    <property type="entry name" value="PEP-CTERM"/>
    <property type="match status" value="1"/>
</dbReference>
<feature type="chain" id="PRO_5026299405" evidence="2">
    <location>
        <begin position="26"/>
        <end position="65"/>
    </location>
</feature>
<evidence type="ECO:0000256" key="1">
    <source>
        <dbReference type="SAM" id="Phobius"/>
    </source>
</evidence>
<evidence type="ECO:0000313" key="4">
    <source>
        <dbReference type="EMBL" id="MXO56265.1"/>
    </source>
</evidence>
<keyword evidence="1" id="KW-0472">Membrane</keyword>
<evidence type="ECO:0000259" key="3">
    <source>
        <dbReference type="Pfam" id="PF07589"/>
    </source>
</evidence>
<keyword evidence="5" id="KW-1185">Reference proteome</keyword>
<organism evidence="4 5">
    <name type="scientific">Pontixanthobacter gangjinensis</name>
    <dbReference type="NCBI Taxonomy" id="1028742"/>
    <lineage>
        <taxon>Bacteria</taxon>
        <taxon>Pseudomonadati</taxon>
        <taxon>Pseudomonadota</taxon>
        <taxon>Alphaproteobacteria</taxon>
        <taxon>Sphingomonadales</taxon>
        <taxon>Erythrobacteraceae</taxon>
        <taxon>Pontixanthobacter</taxon>
    </lineage>
</organism>
<evidence type="ECO:0000313" key="5">
    <source>
        <dbReference type="Proteomes" id="UP000468943"/>
    </source>
</evidence>
<keyword evidence="1" id="KW-0812">Transmembrane</keyword>
<sequence length="65" mass="6654">MRNFTPAIIPAAIVASALTMVSAPAAAWSGTQIPEPSNLALFGLGLAGFIVGRQIAKNKRSSGED</sequence>
<dbReference type="EMBL" id="WTYS01000001">
    <property type="protein sequence ID" value="MXO56265.1"/>
    <property type="molecule type" value="Genomic_DNA"/>
</dbReference>
<dbReference type="RefSeq" id="WP_160597483.1">
    <property type="nucleotide sequence ID" value="NZ_WTYS01000001.1"/>
</dbReference>
<evidence type="ECO:0000256" key="2">
    <source>
        <dbReference type="SAM" id="SignalP"/>
    </source>
</evidence>
<accession>A0A6I4SKM4</accession>
<feature type="signal peptide" evidence="2">
    <location>
        <begin position="1"/>
        <end position="25"/>
    </location>
</feature>
<dbReference type="Proteomes" id="UP000468943">
    <property type="component" value="Unassembled WGS sequence"/>
</dbReference>
<comment type="caution">
    <text evidence="4">The sequence shown here is derived from an EMBL/GenBank/DDBJ whole genome shotgun (WGS) entry which is preliminary data.</text>
</comment>
<dbReference type="InterPro" id="IPR013424">
    <property type="entry name" value="Ice-binding_C"/>
</dbReference>
<proteinExistence type="predicted"/>
<keyword evidence="2" id="KW-0732">Signal</keyword>
<feature type="transmembrane region" description="Helical" evidence="1">
    <location>
        <begin position="39"/>
        <end position="56"/>
    </location>
</feature>
<gene>
    <name evidence="4" type="ORF">GRI36_05155</name>
</gene>
<name>A0A6I4SKM4_9SPHN</name>
<protein>
    <submittedName>
        <fullName evidence="4">PEP-CTERM sorting domain-containing protein</fullName>
    </submittedName>
</protein>
<keyword evidence="1" id="KW-1133">Transmembrane helix</keyword>
<reference evidence="4 5" key="1">
    <citation type="submission" date="2019-12" db="EMBL/GenBank/DDBJ databases">
        <title>Genomic-based taxomic classification of the family Erythrobacteraceae.</title>
        <authorList>
            <person name="Xu L."/>
        </authorList>
    </citation>
    <scope>NUCLEOTIDE SEQUENCE [LARGE SCALE GENOMIC DNA]</scope>
    <source>
        <strain evidence="4 5">JCM 17802</strain>
    </source>
</reference>
<feature type="domain" description="Ice-binding protein C-terminal" evidence="3">
    <location>
        <begin position="32"/>
        <end position="53"/>
    </location>
</feature>